<evidence type="ECO:0000256" key="2">
    <source>
        <dbReference type="SAM" id="SignalP"/>
    </source>
</evidence>
<keyword evidence="5" id="KW-1185">Reference proteome</keyword>
<evidence type="ECO:0000313" key="5">
    <source>
        <dbReference type="Proteomes" id="UP000002320"/>
    </source>
</evidence>
<gene>
    <name evidence="4" type="primary">6041183</name>
    <name evidence="3" type="ORF">CpipJ_CPIJ008725</name>
</gene>
<dbReference type="VEuPathDB" id="VectorBase:CPIJ008725"/>
<keyword evidence="1" id="KW-1133">Transmembrane helix</keyword>
<evidence type="ECO:0000313" key="4">
    <source>
        <dbReference type="EnsemblMetazoa" id="CPIJ008725-PA"/>
    </source>
</evidence>
<evidence type="ECO:0000256" key="1">
    <source>
        <dbReference type="SAM" id="Phobius"/>
    </source>
</evidence>
<dbReference type="Proteomes" id="UP000002320">
    <property type="component" value="Unassembled WGS sequence"/>
</dbReference>
<organism>
    <name type="scientific">Culex quinquefasciatus</name>
    <name type="common">Southern house mosquito</name>
    <name type="synonym">Culex pungens</name>
    <dbReference type="NCBI Taxonomy" id="7176"/>
    <lineage>
        <taxon>Eukaryota</taxon>
        <taxon>Metazoa</taxon>
        <taxon>Ecdysozoa</taxon>
        <taxon>Arthropoda</taxon>
        <taxon>Hexapoda</taxon>
        <taxon>Insecta</taxon>
        <taxon>Pterygota</taxon>
        <taxon>Neoptera</taxon>
        <taxon>Endopterygota</taxon>
        <taxon>Diptera</taxon>
        <taxon>Nematocera</taxon>
        <taxon>Culicoidea</taxon>
        <taxon>Culicidae</taxon>
        <taxon>Culicinae</taxon>
        <taxon>Culicini</taxon>
        <taxon>Culex</taxon>
        <taxon>Culex</taxon>
    </lineage>
</organism>
<feature type="chain" id="PRO_5014566898" description="Ionotropic glutamate receptor L-glutamate and glycine-binding domain-containing protein" evidence="2">
    <location>
        <begin position="24"/>
        <end position="563"/>
    </location>
</feature>
<feature type="transmembrane region" description="Helical" evidence="1">
    <location>
        <begin position="537"/>
        <end position="558"/>
    </location>
</feature>
<evidence type="ECO:0008006" key="6">
    <source>
        <dbReference type="Google" id="ProtNLM"/>
    </source>
</evidence>
<dbReference type="EMBL" id="DS232019">
    <property type="protein sequence ID" value="EDS32084.1"/>
    <property type="molecule type" value="Genomic_DNA"/>
</dbReference>
<dbReference type="VEuPathDB" id="VectorBase:CQUJHB020392"/>
<dbReference type="AlphaFoldDB" id="B0WP45"/>
<keyword evidence="2" id="KW-0732">Signal</keyword>
<feature type="signal peptide" evidence="2">
    <location>
        <begin position="1"/>
        <end position="23"/>
    </location>
</feature>
<dbReference type="InParanoid" id="B0WP45"/>
<reference evidence="3" key="1">
    <citation type="submission" date="2007-03" db="EMBL/GenBank/DDBJ databases">
        <title>Annotation of Culex pipiens quinquefasciatus.</title>
        <authorList>
            <consortium name="The Broad Institute Genome Sequencing Platform"/>
            <person name="Atkinson P.W."/>
            <person name="Hemingway J."/>
            <person name="Christensen B.M."/>
            <person name="Higgs S."/>
            <person name="Kodira C."/>
            <person name="Hannick L."/>
            <person name="Megy K."/>
            <person name="O'Leary S."/>
            <person name="Pearson M."/>
            <person name="Haas B.J."/>
            <person name="Mauceli E."/>
            <person name="Wortman J.R."/>
            <person name="Lee N.H."/>
            <person name="Guigo R."/>
            <person name="Stanke M."/>
            <person name="Alvarado L."/>
            <person name="Amedeo P."/>
            <person name="Antoine C.H."/>
            <person name="Arensburger P."/>
            <person name="Bidwell S.L."/>
            <person name="Crawford M."/>
            <person name="Camaro F."/>
            <person name="Devon K."/>
            <person name="Engels R."/>
            <person name="Hammond M."/>
            <person name="Howarth C."/>
            <person name="Koehrsen M."/>
            <person name="Lawson D."/>
            <person name="Montgomery P."/>
            <person name="Nene V."/>
            <person name="Nusbaum C."/>
            <person name="Puiu D."/>
            <person name="Romero-Severson J."/>
            <person name="Severson D.W."/>
            <person name="Shumway M."/>
            <person name="Sisk P."/>
            <person name="Stolte C."/>
            <person name="Zeng Q."/>
            <person name="Eisenstadt E."/>
            <person name="Fraser-Liggett C."/>
            <person name="Strausberg R."/>
            <person name="Galagan J."/>
            <person name="Birren B."/>
            <person name="Collins F.H."/>
        </authorList>
    </citation>
    <scope>NUCLEOTIDE SEQUENCE [LARGE SCALE GENOMIC DNA]</scope>
    <source>
        <strain evidence="3">JHB</strain>
    </source>
</reference>
<name>B0WP45_CULQU</name>
<dbReference type="EnsemblMetazoa" id="CPIJ008725-RA">
    <property type="protein sequence ID" value="CPIJ008725-PA"/>
    <property type="gene ID" value="CPIJ008725"/>
</dbReference>
<evidence type="ECO:0000313" key="3">
    <source>
        <dbReference type="EMBL" id="EDS32084.1"/>
    </source>
</evidence>
<dbReference type="KEGG" id="cqu:CpipJ_CPIJ008725"/>
<protein>
    <recommendedName>
        <fullName evidence="6">Ionotropic glutamate receptor L-glutamate and glycine-binding domain-containing protein</fullName>
    </recommendedName>
</protein>
<keyword evidence="1" id="KW-0812">Transmembrane</keyword>
<keyword evidence="1" id="KW-0472">Membrane</keyword>
<dbReference type="HOGENOM" id="CLU_605896_0_0_1"/>
<sequence length="563" mass="64954">MWRRKVLGLSAWIIVLFDRQAIPQTLLSKLASVGTDLLLDHTESQTEFWFFKGLHSATFGGDILPQIIVSEPFAGHPKVIFDEFGPGNLSLGRPTLLIAIFGRGQPLSADSRTFKQFSTINVQTKLVVMFPYDSVEYLQSLLMFFRTVRLVNILFAAIYPQSDGHHLFNYMVVSDKIQVVQQYESLEQVFPEQLDFGGLPINACTSRCGFYSELDVLVGLVISRMNAKLVVNYESCDPSVENLNCFHRQLDDKYCKFHFGRWILWDVELGVYVLPMQEVVAVVPRGMPLNVFELLRAPYCSVTWKVISSLGILGLVIAQVIFQRSAVNLLLLVVCELGESLLVRMKPVEKVVTHGVIVLVYLLLSAYEAKIVSFLADWPYQPDLCLIEDIEAMRVQLLANYYLPQSVVDDPRLNGLITRTDLSVMEELFMIPQNVGFLSLYETARIILQKQLNIDRRTGRAHFVMLEERLSSELTFFYFGRRNVLRPRFALLQQRVYESGFDQHWIRTFAAQHSFRPVVDEPPKMIRFEQLQELKVVFMYLWVFSLMVFLMELIYFWFPNLSR</sequence>
<reference evidence="4" key="2">
    <citation type="submission" date="2020-05" db="UniProtKB">
        <authorList>
            <consortium name="EnsemblMetazoa"/>
        </authorList>
    </citation>
    <scope>IDENTIFICATION</scope>
    <source>
        <strain evidence="4">JHB</strain>
    </source>
</reference>
<accession>B0WP45</accession>
<proteinExistence type="predicted"/>